<feature type="transmembrane region" description="Helical" evidence="1">
    <location>
        <begin position="208"/>
        <end position="226"/>
    </location>
</feature>
<dbReference type="Proteomes" id="UP000198534">
    <property type="component" value="Unassembled WGS sequence"/>
</dbReference>
<evidence type="ECO:0000259" key="2">
    <source>
        <dbReference type="Pfam" id="PF02517"/>
    </source>
</evidence>
<dbReference type="PANTHER" id="PTHR35797:SF1">
    <property type="entry name" value="PROTEASE"/>
    <property type="match status" value="1"/>
</dbReference>
<keyword evidence="3" id="KW-0378">Hydrolase</keyword>
<reference evidence="3 4" key="1">
    <citation type="submission" date="2016-10" db="EMBL/GenBank/DDBJ databases">
        <authorList>
            <person name="de Groot N.N."/>
        </authorList>
    </citation>
    <scope>NUCLEOTIDE SEQUENCE [LARGE SCALE GENOMIC DNA]</scope>
    <source>
        <strain evidence="3 4">DSM 45610</strain>
    </source>
</reference>
<gene>
    <name evidence="3" type="ORF">SAMN05444487_104231</name>
</gene>
<dbReference type="Pfam" id="PF02517">
    <property type="entry name" value="Rce1-like"/>
    <property type="match status" value="1"/>
</dbReference>
<organism evidence="3 4">
    <name type="scientific">Marininema mesophilum</name>
    <dbReference type="NCBI Taxonomy" id="1048340"/>
    <lineage>
        <taxon>Bacteria</taxon>
        <taxon>Bacillati</taxon>
        <taxon>Bacillota</taxon>
        <taxon>Bacilli</taxon>
        <taxon>Bacillales</taxon>
        <taxon>Thermoactinomycetaceae</taxon>
        <taxon>Marininema</taxon>
    </lineage>
</organism>
<proteinExistence type="predicted"/>
<keyword evidence="1" id="KW-0472">Membrane</keyword>
<keyword evidence="1" id="KW-1133">Transmembrane helix</keyword>
<dbReference type="PANTHER" id="PTHR35797">
    <property type="entry name" value="PROTEASE-RELATED"/>
    <property type="match status" value="1"/>
</dbReference>
<dbReference type="GO" id="GO:0004175">
    <property type="term" value="F:endopeptidase activity"/>
    <property type="evidence" value="ECO:0007669"/>
    <property type="project" value="UniProtKB-ARBA"/>
</dbReference>
<keyword evidence="4" id="KW-1185">Reference proteome</keyword>
<feature type="transmembrane region" description="Helical" evidence="1">
    <location>
        <begin position="24"/>
        <end position="42"/>
    </location>
</feature>
<keyword evidence="1" id="KW-0812">Transmembrane</keyword>
<dbReference type="STRING" id="1048340.SAMN05444487_104231"/>
<dbReference type="GO" id="GO:0006508">
    <property type="term" value="P:proteolysis"/>
    <property type="evidence" value="ECO:0007669"/>
    <property type="project" value="UniProtKB-KW"/>
</dbReference>
<feature type="domain" description="CAAX prenyl protease 2/Lysostaphin resistance protein A-like" evidence="2">
    <location>
        <begin position="152"/>
        <end position="245"/>
    </location>
</feature>
<dbReference type="AlphaFoldDB" id="A0A1H2UUL1"/>
<dbReference type="GO" id="GO:0080120">
    <property type="term" value="P:CAAX-box protein maturation"/>
    <property type="evidence" value="ECO:0007669"/>
    <property type="project" value="UniProtKB-ARBA"/>
</dbReference>
<dbReference type="RefSeq" id="WP_091737694.1">
    <property type="nucleotide sequence ID" value="NZ_FNNQ01000004.1"/>
</dbReference>
<evidence type="ECO:0000313" key="3">
    <source>
        <dbReference type="EMBL" id="SDW59817.1"/>
    </source>
</evidence>
<accession>A0A1H2UUL1</accession>
<dbReference type="InterPro" id="IPR042150">
    <property type="entry name" value="MmRce1-like"/>
</dbReference>
<evidence type="ECO:0000313" key="4">
    <source>
        <dbReference type="Proteomes" id="UP000198534"/>
    </source>
</evidence>
<dbReference type="InterPro" id="IPR003675">
    <property type="entry name" value="Rce1/LyrA-like_dom"/>
</dbReference>
<dbReference type="OrthoDB" id="9777755at2"/>
<name>A0A1H2UUL1_9BACL</name>
<feature type="transmembrane region" description="Helical" evidence="1">
    <location>
        <begin position="257"/>
        <end position="276"/>
    </location>
</feature>
<dbReference type="EMBL" id="FNNQ01000004">
    <property type="protein sequence ID" value="SDW59817.1"/>
    <property type="molecule type" value="Genomic_DNA"/>
</dbReference>
<protein>
    <submittedName>
        <fullName evidence="3">CAAX protease self-immunity</fullName>
    </submittedName>
</protein>
<feature type="transmembrane region" description="Helical" evidence="1">
    <location>
        <begin position="181"/>
        <end position="202"/>
    </location>
</feature>
<feature type="transmembrane region" description="Helical" evidence="1">
    <location>
        <begin position="89"/>
        <end position="110"/>
    </location>
</feature>
<evidence type="ECO:0000256" key="1">
    <source>
        <dbReference type="SAM" id="Phobius"/>
    </source>
</evidence>
<sequence>MTSQVEASRTEGEIVQRAKKGLRVYFSILLVTVAIMSTVLYINPNPLFITFGYMFTPAVSAILTRIILKEGFKDVSFKLDRKVWKFIGLAFVIVTVMWLVIHSIASFFGLSEFQIPQGGGIAKSIVYSILGQYQLTPLNFPIILVVASILSSLVTLIPVMGEELGWRGFMLTRLIDAKVKYPVLMSGLIWLLWHAPILILNIGGAAKMAVGVILSGLLTAFLVGHFRLSSGSIWPAAIAHASNSFALAIPLRTSETVNLMPLIQFPILAITVILLYRTIKLPKPLWQNHTR</sequence>
<keyword evidence="3" id="KW-0645">Protease</keyword>
<feature type="transmembrane region" description="Helical" evidence="1">
    <location>
        <begin position="140"/>
        <end position="160"/>
    </location>
</feature>
<feature type="transmembrane region" description="Helical" evidence="1">
    <location>
        <begin position="48"/>
        <end position="68"/>
    </location>
</feature>